<feature type="compositionally biased region" description="Basic residues" evidence="1">
    <location>
        <begin position="68"/>
        <end position="79"/>
    </location>
</feature>
<name>A0A915I969_ROMCU</name>
<reference evidence="3" key="1">
    <citation type="submission" date="2022-11" db="UniProtKB">
        <authorList>
            <consortium name="WormBaseParasite"/>
        </authorList>
    </citation>
    <scope>IDENTIFICATION</scope>
</reference>
<evidence type="ECO:0000313" key="2">
    <source>
        <dbReference type="Proteomes" id="UP000887565"/>
    </source>
</evidence>
<sequence length="86" mass="9933">MVCENTYNFWNVKATQENVRKNIKNNYHQHDRIPRTYRIGNSNLACIARIFQGEGSSDFSSTRSVGRAGKKPKNGHNRVYHTQYAS</sequence>
<evidence type="ECO:0000256" key="1">
    <source>
        <dbReference type="SAM" id="MobiDB-lite"/>
    </source>
</evidence>
<keyword evidence="2" id="KW-1185">Reference proteome</keyword>
<dbReference type="Proteomes" id="UP000887565">
    <property type="component" value="Unplaced"/>
</dbReference>
<feature type="region of interest" description="Disordered" evidence="1">
    <location>
        <begin position="55"/>
        <end position="86"/>
    </location>
</feature>
<evidence type="ECO:0000313" key="3">
    <source>
        <dbReference type="WBParaSite" id="nRc.2.0.1.t10313-RA"/>
    </source>
</evidence>
<accession>A0A915I969</accession>
<feature type="compositionally biased region" description="Polar residues" evidence="1">
    <location>
        <begin position="55"/>
        <end position="64"/>
    </location>
</feature>
<dbReference type="WBParaSite" id="nRc.2.0.1.t10313-RA">
    <property type="protein sequence ID" value="nRc.2.0.1.t10313-RA"/>
    <property type="gene ID" value="nRc.2.0.1.g10313"/>
</dbReference>
<dbReference type="AlphaFoldDB" id="A0A915I969"/>
<proteinExistence type="predicted"/>
<organism evidence="2 3">
    <name type="scientific">Romanomermis culicivorax</name>
    <name type="common">Nematode worm</name>
    <dbReference type="NCBI Taxonomy" id="13658"/>
    <lineage>
        <taxon>Eukaryota</taxon>
        <taxon>Metazoa</taxon>
        <taxon>Ecdysozoa</taxon>
        <taxon>Nematoda</taxon>
        <taxon>Enoplea</taxon>
        <taxon>Dorylaimia</taxon>
        <taxon>Mermithida</taxon>
        <taxon>Mermithoidea</taxon>
        <taxon>Mermithidae</taxon>
        <taxon>Romanomermis</taxon>
    </lineage>
</organism>
<protein>
    <submittedName>
        <fullName evidence="3">Uncharacterized protein</fullName>
    </submittedName>
</protein>